<protein>
    <submittedName>
        <fullName evidence="1">4019_t:CDS:1</fullName>
    </submittedName>
</protein>
<gene>
    <name evidence="1" type="ORF">GMARGA_LOCUS36145</name>
</gene>
<dbReference type="Proteomes" id="UP000789901">
    <property type="component" value="Unassembled WGS sequence"/>
</dbReference>
<proteinExistence type="predicted"/>
<feature type="non-terminal residue" evidence="1">
    <location>
        <position position="1"/>
    </location>
</feature>
<name>A0ABN7WWU7_GIGMA</name>
<sequence length="80" mass="8912">KALSEDSNTKIANLQLLSPNYNDAIILKVQGIIYNFFGIIGKIQSNWAYCYLVKFTIESIVTNDKSNTEVDAEVSYTSAT</sequence>
<evidence type="ECO:0000313" key="2">
    <source>
        <dbReference type="Proteomes" id="UP000789901"/>
    </source>
</evidence>
<reference evidence="1 2" key="1">
    <citation type="submission" date="2021-06" db="EMBL/GenBank/DDBJ databases">
        <authorList>
            <person name="Kallberg Y."/>
            <person name="Tangrot J."/>
            <person name="Rosling A."/>
        </authorList>
    </citation>
    <scope>NUCLEOTIDE SEQUENCE [LARGE SCALE GENOMIC DNA]</scope>
    <source>
        <strain evidence="1 2">120-4 pot B 10/14</strain>
    </source>
</reference>
<evidence type="ECO:0000313" key="1">
    <source>
        <dbReference type="EMBL" id="CAG8842728.1"/>
    </source>
</evidence>
<organism evidence="1 2">
    <name type="scientific">Gigaspora margarita</name>
    <dbReference type="NCBI Taxonomy" id="4874"/>
    <lineage>
        <taxon>Eukaryota</taxon>
        <taxon>Fungi</taxon>
        <taxon>Fungi incertae sedis</taxon>
        <taxon>Mucoromycota</taxon>
        <taxon>Glomeromycotina</taxon>
        <taxon>Glomeromycetes</taxon>
        <taxon>Diversisporales</taxon>
        <taxon>Gigasporaceae</taxon>
        <taxon>Gigaspora</taxon>
    </lineage>
</organism>
<keyword evidence="2" id="KW-1185">Reference proteome</keyword>
<dbReference type="EMBL" id="CAJVQB010069972">
    <property type="protein sequence ID" value="CAG8842728.1"/>
    <property type="molecule type" value="Genomic_DNA"/>
</dbReference>
<comment type="caution">
    <text evidence="1">The sequence shown here is derived from an EMBL/GenBank/DDBJ whole genome shotgun (WGS) entry which is preliminary data.</text>
</comment>
<accession>A0ABN7WWU7</accession>